<comment type="similarity">
    <text evidence="1">Belongs to the NAD(P)-dependent epimerase/dehydratase family.</text>
</comment>
<evidence type="ECO:0000313" key="3">
    <source>
        <dbReference type="EMBL" id="KAB4251254.1"/>
    </source>
</evidence>
<dbReference type="InterPro" id="IPR001509">
    <property type="entry name" value="Epimerase_deHydtase"/>
</dbReference>
<dbReference type="Proteomes" id="UP000487989">
    <property type="component" value="Unassembled WGS sequence"/>
</dbReference>
<evidence type="ECO:0000256" key="1">
    <source>
        <dbReference type="ARBA" id="ARBA00007637"/>
    </source>
</evidence>
<dbReference type="AlphaFoldDB" id="A0A6I0LLF3"/>
<sequence length="298" mass="33124">MKLLFTGASGFLGSIVCPLLRENYNVATIGLLRQDDYIVDIAKKVPILHERYDVVLHAAGKAHSVPKTEEERQAFFDVNLQGTQNLCAALEKVGVPRAFIFVSTVAVYGCDYGENITEKHPLRGNSPYAMSKLLAEEYLQKWCYEHNVVLGIIRPSLIAGPNPPGNLGAMINGIRYGRYFGIAGSQARKSVLMVQDIAKLIPLLVEKGGIYNVCDSYQPTFRELETVICNQLDKSLPLSIPYWIAKCMALVGDCLGKKAPINSLKLKKITRSLTFSNEKAMRELGWKPTNVLENFKVE</sequence>
<dbReference type="Proteomes" id="UP001213309">
    <property type="component" value="Unassembled WGS sequence"/>
</dbReference>
<dbReference type="Gene3D" id="3.40.50.720">
    <property type="entry name" value="NAD(P)-binding Rossmann-like Domain"/>
    <property type="match status" value="1"/>
</dbReference>
<feature type="domain" description="NAD-dependent epimerase/dehydratase" evidence="2">
    <location>
        <begin position="4"/>
        <end position="214"/>
    </location>
</feature>
<name>A0A6I0LLF3_BACUN</name>
<proteinExistence type="inferred from homology"/>
<dbReference type="RefSeq" id="WP_057256034.1">
    <property type="nucleotide sequence ID" value="NZ_CYYO01000002.1"/>
</dbReference>
<dbReference type="PANTHER" id="PTHR43000">
    <property type="entry name" value="DTDP-D-GLUCOSE 4,6-DEHYDRATASE-RELATED"/>
    <property type="match status" value="1"/>
</dbReference>
<reference evidence="4" key="2">
    <citation type="submission" date="2022-10" db="EMBL/GenBank/DDBJ databases">
        <title>Human gut microbiome strain richness.</title>
        <authorList>
            <person name="Chen-Liaw A."/>
        </authorList>
    </citation>
    <scope>NUCLEOTIDE SEQUENCE</scope>
    <source>
        <strain evidence="4">1001713st2_A4_1001713B170214_170313</strain>
    </source>
</reference>
<dbReference type="EMBL" id="WCTJ01000023">
    <property type="protein sequence ID" value="KAB4251254.1"/>
    <property type="molecule type" value="Genomic_DNA"/>
</dbReference>
<evidence type="ECO:0000259" key="2">
    <source>
        <dbReference type="Pfam" id="PF01370"/>
    </source>
</evidence>
<evidence type="ECO:0000313" key="4">
    <source>
        <dbReference type="EMBL" id="MDC1881968.1"/>
    </source>
</evidence>
<accession>A0A6I0LLF3</accession>
<organism evidence="3 5">
    <name type="scientific">Bacteroides uniformis</name>
    <dbReference type="NCBI Taxonomy" id="820"/>
    <lineage>
        <taxon>Bacteria</taxon>
        <taxon>Pseudomonadati</taxon>
        <taxon>Bacteroidota</taxon>
        <taxon>Bacteroidia</taxon>
        <taxon>Bacteroidales</taxon>
        <taxon>Bacteroidaceae</taxon>
        <taxon>Bacteroides</taxon>
    </lineage>
</organism>
<dbReference type="InterPro" id="IPR036291">
    <property type="entry name" value="NAD(P)-bd_dom_sf"/>
</dbReference>
<reference evidence="3 5" key="1">
    <citation type="journal article" date="2019" name="Nat. Med.">
        <title>A library of human gut bacterial isolates paired with longitudinal multiomics data enables mechanistic microbiome research.</title>
        <authorList>
            <person name="Poyet M."/>
            <person name="Groussin M."/>
            <person name="Gibbons S.M."/>
            <person name="Avila-Pacheco J."/>
            <person name="Jiang X."/>
            <person name="Kearney S.M."/>
            <person name="Perrotta A.R."/>
            <person name="Berdy B."/>
            <person name="Zhao S."/>
            <person name="Lieberman T.D."/>
            <person name="Swanson P.K."/>
            <person name="Smith M."/>
            <person name="Roesemann S."/>
            <person name="Alexander J.E."/>
            <person name="Rich S.A."/>
            <person name="Livny J."/>
            <person name="Vlamakis H."/>
            <person name="Clish C."/>
            <person name="Bullock K."/>
            <person name="Deik A."/>
            <person name="Scott J."/>
            <person name="Pierce K.A."/>
            <person name="Xavier R.J."/>
            <person name="Alm E.J."/>
        </authorList>
    </citation>
    <scope>NUCLEOTIDE SEQUENCE [LARGE SCALE GENOMIC DNA]</scope>
    <source>
        <strain evidence="3 5">BIOML-A3</strain>
    </source>
</reference>
<comment type="caution">
    <text evidence="3">The sequence shown here is derived from an EMBL/GenBank/DDBJ whole genome shotgun (WGS) entry which is preliminary data.</text>
</comment>
<dbReference type="SUPFAM" id="SSF51735">
    <property type="entry name" value="NAD(P)-binding Rossmann-fold domains"/>
    <property type="match status" value="1"/>
</dbReference>
<dbReference type="EMBL" id="JAQNSG010000022">
    <property type="protein sequence ID" value="MDC1881968.1"/>
    <property type="molecule type" value="Genomic_DNA"/>
</dbReference>
<gene>
    <name evidence="3" type="ORF">GAP48_14350</name>
    <name evidence="4" type="ORF">POZ24_18415</name>
</gene>
<evidence type="ECO:0000313" key="5">
    <source>
        <dbReference type="Proteomes" id="UP000487989"/>
    </source>
</evidence>
<protein>
    <submittedName>
        <fullName evidence="3">NAD-dependent epimerase/dehydratase family protein</fullName>
    </submittedName>
</protein>
<dbReference type="Pfam" id="PF01370">
    <property type="entry name" value="Epimerase"/>
    <property type="match status" value="1"/>
</dbReference>